<proteinExistence type="predicted"/>
<gene>
    <name evidence="3" type="ORF">D779_3803</name>
</gene>
<sequence>MRINDPTAYRRCGELEAIEELVDVAGREVLELGCGAARMTRALATRFGAAHVTATEVDRIQLDKNLAIADLPGVTFRYGGAESIEDPDGTYDLVFMFKSLHHVPGQLMPRALAEIHRVLAPGGRLYVSEPVYWGEFNDLMRLINDEREVRQAAFSALRDAVDSGLFQVEREVFYEDEGVYADWEGFAARFIQVTHTALDFDEKRIAAIRAAFERHLTPDGARFLKPHRVDLLRRID</sequence>
<dbReference type="Gene3D" id="3.40.50.150">
    <property type="entry name" value="Vaccinia Virus protein VP39"/>
    <property type="match status" value="1"/>
</dbReference>
<organism evidence="3 4">
    <name type="scientific">Imhoffiella purpurea</name>
    <dbReference type="NCBI Taxonomy" id="1249627"/>
    <lineage>
        <taxon>Bacteria</taxon>
        <taxon>Pseudomonadati</taxon>
        <taxon>Pseudomonadota</taxon>
        <taxon>Gammaproteobacteria</taxon>
        <taxon>Chromatiales</taxon>
        <taxon>Chromatiaceae</taxon>
        <taxon>Imhoffiella</taxon>
    </lineage>
</organism>
<dbReference type="EMBL" id="AONC01000071">
    <property type="protein sequence ID" value="EXJ13407.1"/>
    <property type="molecule type" value="Genomic_DNA"/>
</dbReference>
<dbReference type="Proteomes" id="UP000019460">
    <property type="component" value="Unassembled WGS sequence"/>
</dbReference>
<protein>
    <recommendedName>
        <fullName evidence="2">Methyltransferase domain-containing protein</fullName>
    </recommendedName>
</protein>
<dbReference type="SUPFAM" id="SSF53335">
    <property type="entry name" value="S-adenosyl-L-methionine-dependent methyltransferases"/>
    <property type="match status" value="1"/>
</dbReference>
<evidence type="ECO:0000256" key="1">
    <source>
        <dbReference type="ARBA" id="ARBA00022679"/>
    </source>
</evidence>
<dbReference type="CDD" id="cd02440">
    <property type="entry name" value="AdoMet_MTases"/>
    <property type="match status" value="1"/>
</dbReference>
<evidence type="ECO:0000313" key="4">
    <source>
        <dbReference type="Proteomes" id="UP000019460"/>
    </source>
</evidence>
<dbReference type="Pfam" id="PF13649">
    <property type="entry name" value="Methyltransf_25"/>
    <property type="match status" value="1"/>
</dbReference>
<keyword evidence="4" id="KW-1185">Reference proteome</keyword>
<evidence type="ECO:0000259" key="2">
    <source>
        <dbReference type="Pfam" id="PF13649"/>
    </source>
</evidence>
<evidence type="ECO:0000313" key="3">
    <source>
        <dbReference type="EMBL" id="EXJ13407.1"/>
    </source>
</evidence>
<dbReference type="GO" id="GO:0016740">
    <property type="term" value="F:transferase activity"/>
    <property type="evidence" value="ECO:0007669"/>
    <property type="project" value="UniProtKB-KW"/>
</dbReference>
<accession>W9VBJ3</accession>
<keyword evidence="1" id="KW-0808">Transferase</keyword>
<dbReference type="AlphaFoldDB" id="W9VBJ3"/>
<dbReference type="eggNOG" id="COG2226">
    <property type="taxonomic scope" value="Bacteria"/>
</dbReference>
<reference evidence="3 4" key="1">
    <citation type="submission" date="2012-11" db="EMBL/GenBank/DDBJ databases">
        <title>Genome assembly of Thiorhodococcus sp. AK35.</title>
        <authorList>
            <person name="Nupur N."/>
            <person name="Khatri I."/>
            <person name="Subramanian S."/>
            <person name="Pinnaka A."/>
        </authorList>
    </citation>
    <scope>NUCLEOTIDE SEQUENCE [LARGE SCALE GENOMIC DNA]</scope>
    <source>
        <strain evidence="3 4">AK35</strain>
    </source>
</reference>
<dbReference type="InterPro" id="IPR029063">
    <property type="entry name" value="SAM-dependent_MTases_sf"/>
</dbReference>
<dbReference type="STRING" id="1249627.D779_3803"/>
<comment type="caution">
    <text evidence="3">The sequence shown here is derived from an EMBL/GenBank/DDBJ whole genome shotgun (WGS) entry which is preliminary data.</text>
</comment>
<dbReference type="PANTHER" id="PTHR43861">
    <property type="entry name" value="TRANS-ACONITATE 2-METHYLTRANSFERASE-RELATED"/>
    <property type="match status" value="1"/>
</dbReference>
<name>W9VBJ3_9GAMM</name>
<dbReference type="RefSeq" id="WP_052348279.1">
    <property type="nucleotide sequence ID" value="NZ_AONC01000071.1"/>
</dbReference>
<dbReference type="OrthoDB" id="323463at2"/>
<feature type="domain" description="Methyltransferase" evidence="2">
    <location>
        <begin position="29"/>
        <end position="123"/>
    </location>
</feature>
<dbReference type="InterPro" id="IPR041698">
    <property type="entry name" value="Methyltransf_25"/>
</dbReference>